<dbReference type="EMBL" id="HBFQ01059995">
    <property type="protein sequence ID" value="CAD8868090.1"/>
    <property type="molecule type" value="Transcribed_RNA"/>
</dbReference>
<dbReference type="SUPFAM" id="SSF53254">
    <property type="entry name" value="Phosphoglycerate mutase-like"/>
    <property type="match status" value="1"/>
</dbReference>
<name>A0A7S1AY04_NOCSC</name>
<dbReference type="InterPro" id="IPR029033">
    <property type="entry name" value="His_PPase_superfam"/>
</dbReference>
<evidence type="ECO:0008006" key="3">
    <source>
        <dbReference type="Google" id="ProtNLM"/>
    </source>
</evidence>
<dbReference type="PANTHER" id="PTHR16469">
    <property type="entry name" value="UBIQUITIN-ASSOCIATED AND SH3 DOMAIN-CONTAINING BA-RELATED"/>
    <property type="match status" value="1"/>
</dbReference>
<dbReference type="PANTHER" id="PTHR16469:SF27">
    <property type="entry name" value="UBIQUITIN-ASSOCIATED AND SH3 DOMAIN-CONTAINING BA-RELATED"/>
    <property type="match status" value="1"/>
</dbReference>
<accession>A0A7S1AY04</accession>
<dbReference type="CDD" id="cd07067">
    <property type="entry name" value="HP_PGM_like"/>
    <property type="match status" value="1"/>
</dbReference>
<proteinExistence type="predicted"/>
<organism evidence="2">
    <name type="scientific">Noctiluca scintillans</name>
    <name type="common">Sea sparkle</name>
    <name type="synonym">Red tide dinoflagellate</name>
    <dbReference type="NCBI Taxonomy" id="2966"/>
    <lineage>
        <taxon>Eukaryota</taxon>
        <taxon>Sar</taxon>
        <taxon>Alveolata</taxon>
        <taxon>Dinophyceae</taxon>
        <taxon>Noctilucales</taxon>
        <taxon>Noctilucaceae</taxon>
        <taxon>Noctiluca</taxon>
    </lineage>
</organism>
<feature type="region of interest" description="Disordered" evidence="1">
    <location>
        <begin position="1"/>
        <end position="32"/>
    </location>
</feature>
<protein>
    <recommendedName>
        <fullName evidence="3">Phosphoglycerate mutase</fullName>
    </recommendedName>
</protein>
<dbReference type="InterPro" id="IPR013078">
    <property type="entry name" value="His_Pase_superF_clade-1"/>
</dbReference>
<dbReference type="SMART" id="SM00855">
    <property type="entry name" value="PGAM"/>
    <property type="match status" value="1"/>
</dbReference>
<evidence type="ECO:0000256" key="1">
    <source>
        <dbReference type="SAM" id="MobiDB-lite"/>
    </source>
</evidence>
<sequence>MDITNLTDPEDKEEFAEVRPAPKTRKDVINHPDVESDTHLGCTCSTKQVYYLNQTVAILRHADRLDSEAGWEHYELRETWPYDPPLSATGFIHAKENARHFKTLRQKFDFVLSSPYLRCAQTACEMAKELNIPVHFDLDLGEVFDFRVPGDLGPQHRPQEVLAQELESRYPTVRLRRDEQGKIIIRGVQQKHPEKLTRARLRFCFKVQHIVQTATAKLMNVLVVTHADALAAVVSFMQPSWNFSFIPMAAYAIAARKVKVMSEKKGKEFTGIPRQPVFGSTWRWEVQLSDQIVVDKKATLVSQRKGELRIMRRHSSFQLLESVVSVFHMHHVLDKHLPAVPESDVAETVAEDEFENLECDGPPCEDKEDALKVLMSMEIPEGDRHLLIHGAMGLVHLGGGNVGDDDHHTCQSSHQVAAPGG</sequence>
<dbReference type="Gene3D" id="3.40.50.1240">
    <property type="entry name" value="Phosphoglycerate mutase-like"/>
    <property type="match status" value="1"/>
</dbReference>
<reference evidence="2" key="1">
    <citation type="submission" date="2021-01" db="EMBL/GenBank/DDBJ databases">
        <authorList>
            <person name="Corre E."/>
            <person name="Pelletier E."/>
            <person name="Niang G."/>
            <person name="Scheremetjew M."/>
            <person name="Finn R."/>
            <person name="Kale V."/>
            <person name="Holt S."/>
            <person name="Cochrane G."/>
            <person name="Meng A."/>
            <person name="Brown T."/>
            <person name="Cohen L."/>
        </authorList>
    </citation>
    <scope>NUCLEOTIDE SEQUENCE</scope>
</reference>
<gene>
    <name evidence="2" type="ORF">NSCI0253_LOCUS42446</name>
</gene>
<evidence type="ECO:0000313" key="2">
    <source>
        <dbReference type="EMBL" id="CAD8868090.1"/>
    </source>
</evidence>
<dbReference type="AlphaFoldDB" id="A0A7S1AY04"/>
<dbReference type="Pfam" id="PF00300">
    <property type="entry name" value="His_Phos_1"/>
    <property type="match status" value="1"/>
</dbReference>
<dbReference type="InterPro" id="IPR051710">
    <property type="entry name" value="Phosphatase_SH3-domain"/>
</dbReference>